<organism evidence="1">
    <name type="scientific">bioreactor metagenome</name>
    <dbReference type="NCBI Taxonomy" id="1076179"/>
    <lineage>
        <taxon>unclassified sequences</taxon>
        <taxon>metagenomes</taxon>
        <taxon>ecological metagenomes</taxon>
    </lineage>
</organism>
<gene>
    <name evidence="1" type="ORF">SDC9_125634</name>
</gene>
<comment type="caution">
    <text evidence="1">The sequence shown here is derived from an EMBL/GenBank/DDBJ whole genome shotgun (WGS) entry which is preliminary data.</text>
</comment>
<dbReference type="EMBL" id="VSSQ01028769">
    <property type="protein sequence ID" value="MPM78623.1"/>
    <property type="molecule type" value="Genomic_DNA"/>
</dbReference>
<name>A0A645CNV8_9ZZZZ</name>
<protein>
    <recommendedName>
        <fullName evidence="2">50S ribosomal protein L29</fullName>
    </recommendedName>
</protein>
<dbReference type="AlphaFoldDB" id="A0A645CNV8"/>
<sequence>METFTKEELSQALRAIVSTIGKCEKVQPKLKPGTPSHTLLVRRIKALNIAAVLIQRELDAFTE</sequence>
<accession>A0A645CNV8</accession>
<proteinExistence type="predicted"/>
<evidence type="ECO:0008006" key="2">
    <source>
        <dbReference type="Google" id="ProtNLM"/>
    </source>
</evidence>
<evidence type="ECO:0000313" key="1">
    <source>
        <dbReference type="EMBL" id="MPM78623.1"/>
    </source>
</evidence>
<reference evidence="1" key="1">
    <citation type="submission" date="2019-08" db="EMBL/GenBank/DDBJ databases">
        <authorList>
            <person name="Kucharzyk K."/>
            <person name="Murdoch R.W."/>
            <person name="Higgins S."/>
            <person name="Loffler F."/>
        </authorList>
    </citation>
    <scope>NUCLEOTIDE SEQUENCE</scope>
</reference>